<keyword evidence="4" id="KW-1185">Reference proteome</keyword>
<feature type="region of interest" description="Disordered" evidence="1">
    <location>
        <begin position="23"/>
        <end position="50"/>
    </location>
</feature>
<evidence type="ECO:0000313" key="3">
    <source>
        <dbReference type="EMBL" id="SHE57193.1"/>
    </source>
</evidence>
<protein>
    <recommendedName>
        <fullName evidence="6">TonB protein C-terminal</fullName>
    </recommendedName>
</protein>
<dbReference type="OrthoDB" id="1095452at2"/>
<dbReference type="Proteomes" id="UP000028719">
    <property type="component" value="Unassembled WGS sequence"/>
</dbReference>
<dbReference type="EMBL" id="FQVE01000001">
    <property type="protein sequence ID" value="SHE57193.1"/>
    <property type="molecule type" value="Genomic_DNA"/>
</dbReference>
<reference evidence="2 4" key="1">
    <citation type="submission" date="2014-07" db="EMBL/GenBank/DDBJ databases">
        <title>Genome of Chryseobacterium vrystaatense LMG 22846.</title>
        <authorList>
            <person name="Pipes S.E."/>
            <person name="Stropko S.J."/>
            <person name="Newman J.D."/>
        </authorList>
    </citation>
    <scope>NUCLEOTIDE SEQUENCE [LARGE SCALE GENOMIC DNA]</scope>
    <source>
        <strain evidence="2 4">LMG 22846</strain>
    </source>
</reference>
<organism evidence="3 5">
    <name type="scientific">Chryseobacterium vrystaatense</name>
    <dbReference type="NCBI Taxonomy" id="307480"/>
    <lineage>
        <taxon>Bacteria</taxon>
        <taxon>Pseudomonadati</taxon>
        <taxon>Bacteroidota</taxon>
        <taxon>Flavobacteriia</taxon>
        <taxon>Flavobacteriales</taxon>
        <taxon>Weeksellaceae</taxon>
        <taxon>Chryseobacterium group</taxon>
        <taxon>Chryseobacterium</taxon>
    </lineage>
</organism>
<accession>A0A1M4UKV2</accession>
<evidence type="ECO:0000256" key="1">
    <source>
        <dbReference type="SAM" id="MobiDB-lite"/>
    </source>
</evidence>
<dbReference type="RefSeq" id="WP_034739605.1">
    <property type="nucleotide sequence ID" value="NZ_FQVE01000001.1"/>
</dbReference>
<dbReference type="EMBL" id="JPRI01000001">
    <property type="protein sequence ID" value="KFF28235.1"/>
    <property type="molecule type" value="Genomic_DNA"/>
</dbReference>
<sequence>MNNFFLLFFLYFGIFTNAQSKSDSGNYPPAPGYNKSYPSPYDKKKTSDPVAPPEAIVGKMDLKDVFTQADQPAEFPGSYNGFRKKIIENFNRKGYDGTEKPFSAMIYLIIDQKGLISDIYIAGPESHFNQSLKEAIKKIDTPWKPAVHEQKEVKFLMQIPLKLYFD</sequence>
<dbReference type="Proteomes" id="UP000184108">
    <property type="component" value="Unassembled WGS sequence"/>
</dbReference>
<proteinExistence type="predicted"/>
<name>A0A1M4UKV2_9FLAO</name>
<reference evidence="5" key="2">
    <citation type="submission" date="2016-11" db="EMBL/GenBank/DDBJ databases">
        <authorList>
            <person name="Varghese N."/>
            <person name="Submissions S."/>
        </authorList>
    </citation>
    <scope>NUCLEOTIDE SEQUENCE [LARGE SCALE GENOMIC DNA]</scope>
    <source>
        <strain evidence="5">YR203</strain>
    </source>
</reference>
<reference evidence="3" key="3">
    <citation type="submission" date="2016-11" db="EMBL/GenBank/DDBJ databases">
        <authorList>
            <person name="Jaros S."/>
            <person name="Januszkiewicz K."/>
            <person name="Wedrychowicz H."/>
        </authorList>
    </citation>
    <scope>NUCLEOTIDE SEQUENCE [LARGE SCALE GENOMIC DNA]</scope>
    <source>
        <strain evidence="3">YR203</strain>
    </source>
</reference>
<dbReference type="AlphaFoldDB" id="A0A1M4UKV2"/>
<evidence type="ECO:0000313" key="2">
    <source>
        <dbReference type="EMBL" id="KFF28235.1"/>
    </source>
</evidence>
<gene>
    <name evidence="2" type="ORF">IW16_03190</name>
    <name evidence="3" type="ORF">SAMN02787073_0662</name>
</gene>
<evidence type="ECO:0000313" key="5">
    <source>
        <dbReference type="Proteomes" id="UP000184108"/>
    </source>
</evidence>
<evidence type="ECO:0008006" key="6">
    <source>
        <dbReference type="Google" id="ProtNLM"/>
    </source>
</evidence>
<evidence type="ECO:0000313" key="4">
    <source>
        <dbReference type="Proteomes" id="UP000028719"/>
    </source>
</evidence>